<dbReference type="EMBL" id="JXXK01000019">
    <property type="protein sequence ID" value="KJF39327.1"/>
    <property type="molecule type" value="Genomic_DNA"/>
</dbReference>
<organism evidence="1 2">
    <name type="scientific">Ruthenibacterium lactatiformans</name>
    <dbReference type="NCBI Taxonomy" id="1550024"/>
    <lineage>
        <taxon>Bacteria</taxon>
        <taxon>Bacillati</taxon>
        <taxon>Bacillota</taxon>
        <taxon>Clostridia</taxon>
        <taxon>Eubacteriales</taxon>
        <taxon>Oscillospiraceae</taxon>
        <taxon>Ruthenibacterium</taxon>
    </lineage>
</organism>
<reference evidence="1" key="1">
    <citation type="submission" date="2015-02" db="EMBL/GenBank/DDBJ databases">
        <title>A novel member of the family Ruminococcaceae isolated from human feces.</title>
        <authorList>
            <person name="Shkoporov A.N."/>
            <person name="Chaplin A.V."/>
            <person name="Motuzova O.V."/>
            <person name="Kafarskaia L.I."/>
            <person name="Khokhlova E.V."/>
            <person name="Efimov B.A."/>
        </authorList>
    </citation>
    <scope>NUCLEOTIDE SEQUENCE [LARGE SCALE GENOMIC DNA]</scope>
    <source>
        <strain evidence="1">585-1</strain>
    </source>
</reference>
<gene>
    <name evidence="1" type="ORF">TQ39_12770</name>
</gene>
<keyword evidence="2" id="KW-1185">Reference proteome</keyword>
<comment type="caution">
    <text evidence="1">The sequence shown here is derived from an EMBL/GenBank/DDBJ whole genome shotgun (WGS) entry which is preliminary data.</text>
</comment>
<accession>A0A0D8IXD5</accession>
<dbReference type="AlphaFoldDB" id="A0A0D8IXD5"/>
<sequence length="173" mass="19554">MTKKIFLKLAIVSILVFVLIWAISVVCSENKNCATIELRQQYLNELVNLRDVNIDTEIKIDDYIISGYTGANGMYGMAVFEPIGSGEYKFQSNANKDGSESLISTVSIHGVNYNLFWINKGNLDFAQVTYSTSDGIEEYKLDIENNEILYMQAPDKQYEVSVVFVAQSGEQYR</sequence>
<evidence type="ECO:0000313" key="2">
    <source>
        <dbReference type="Proteomes" id="UP000032483"/>
    </source>
</evidence>
<protein>
    <submittedName>
        <fullName evidence="1">Uncharacterized protein</fullName>
    </submittedName>
</protein>
<evidence type="ECO:0000313" key="1">
    <source>
        <dbReference type="EMBL" id="KJF39327.1"/>
    </source>
</evidence>
<dbReference type="RefSeq" id="WP_050005787.1">
    <property type="nucleotide sequence ID" value="NZ_JXXK01000019.1"/>
</dbReference>
<dbReference type="GeneID" id="42857446"/>
<name>A0A0D8IXD5_9FIRM</name>
<dbReference type="Proteomes" id="UP000032483">
    <property type="component" value="Unassembled WGS sequence"/>
</dbReference>
<proteinExistence type="predicted"/>